<evidence type="ECO:0000256" key="5">
    <source>
        <dbReference type="ARBA" id="ARBA00023136"/>
    </source>
</evidence>
<evidence type="ECO:0000256" key="7">
    <source>
        <dbReference type="ARBA" id="ARBA00057027"/>
    </source>
</evidence>
<evidence type="ECO:0000256" key="10">
    <source>
        <dbReference type="SAM" id="MobiDB-lite"/>
    </source>
</evidence>
<dbReference type="Proteomes" id="UP000515135">
    <property type="component" value="Unplaced"/>
</dbReference>
<dbReference type="PROSITE" id="PS50156">
    <property type="entry name" value="SSD"/>
    <property type="match status" value="1"/>
</dbReference>
<feature type="transmembrane region" description="Helical" evidence="11">
    <location>
        <begin position="695"/>
        <end position="713"/>
    </location>
</feature>
<accession>A0A6P5AUA7</accession>
<evidence type="ECO:0000256" key="9">
    <source>
        <dbReference type="ARBA" id="ARBA00074262"/>
    </source>
</evidence>
<comment type="similarity">
    <text evidence="1">Belongs to the patched family.</text>
</comment>
<feature type="transmembrane region" description="Helical" evidence="11">
    <location>
        <begin position="490"/>
        <end position="508"/>
    </location>
</feature>
<dbReference type="SUPFAM" id="SSF82866">
    <property type="entry name" value="Multidrug efflux transporter AcrB transmembrane domain"/>
    <property type="match status" value="2"/>
</dbReference>
<evidence type="ECO:0000256" key="2">
    <source>
        <dbReference type="ARBA" id="ARBA00022475"/>
    </source>
</evidence>
<dbReference type="Gene3D" id="1.20.1640.10">
    <property type="entry name" value="Multidrug efflux transporter AcrB transmembrane domain"/>
    <property type="match status" value="2"/>
</dbReference>
<feature type="transmembrane region" description="Helical" evidence="11">
    <location>
        <begin position="317"/>
        <end position="340"/>
    </location>
</feature>
<reference evidence="14" key="1">
    <citation type="submission" date="2025-08" db="UniProtKB">
        <authorList>
            <consortium name="RefSeq"/>
        </authorList>
    </citation>
    <scope>IDENTIFICATION</scope>
    <source>
        <tissue evidence="14">Gonad</tissue>
    </source>
</reference>
<feature type="domain" description="SSD" evidence="12">
    <location>
        <begin position="257"/>
        <end position="414"/>
    </location>
</feature>
<evidence type="ECO:0000256" key="6">
    <source>
        <dbReference type="ARBA" id="ARBA00023180"/>
    </source>
</evidence>
<evidence type="ECO:0000313" key="13">
    <source>
        <dbReference type="Proteomes" id="UP000515135"/>
    </source>
</evidence>
<feature type="transmembrane region" description="Helical" evidence="11">
    <location>
        <begin position="251"/>
        <end position="275"/>
    </location>
</feature>
<dbReference type="GO" id="GO:0016020">
    <property type="term" value="C:membrane"/>
    <property type="evidence" value="ECO:0007669"/>
    <property type="project" value="InterPro"/>
</dbReference>
<dbReference type="AlphaFoldDB" id="A0A6P5AUA7"/>
<keyword evidence="5 11" id="KW-0472">Membrane</keyword>
<dbReference type="PANTHER" id="PTHR10796:SF92">
    <property type="entry name" value="PATCHED-RELATED, ISOFORM A"/>
    <property type="match status" value="1"/>
</dbReference>
<evidence type="ECO:0000256" key="8">
    <source>
        <dbReference type="ARBA" id="ARBA00060429"/>
    </source>
</evidence>
<gene>
    <name evidence="14" type="primary">LOC109486258</name>
</gene>
<dbReference type="GeneID" id="109486258"/>
<sequence>MMIARWIDGKLRRMFYHVGRGVALFPAPFILLPLVATGLLGYFGLTKLVISDDLEYLFTPENNQAIRDREALRQVEFDPTDNVAWGSTARVIIQAADGGDVLFRDDVFAEVLRFHNVLRTSNTSFGDTFDDLCIRSGTGNSSRCFVSNVLQLMLDTGSGTNLKNIGLTYPYYNPNGLNYSLGLYLGSELGGVELVPDGRTVLSSKAVQFVYYLSTKWDAWTDTFLKVCSEFESDKITVNYNTFRSLNDELLALPTMVIPYLAAAIALLVLFSVVSCMMSDWVLTKPWLALTGVLSAVLAIVSSVGLVLLTGETFSTLVAVVPFLLIGVGVDDMFVMIAAWRKCDVRLPVQERMGHAMSDAAASITITSITDCVAFAVGIISVFPSVRIFCIYAAVGVAFDYLYQITFFAAVMSLAGRRERANRHCLTCCPVLPKSQAQHKSAAYRLCCAAGVAKQDNPSSNSPVVNKDPLLTTLLYKYLAPMLVKTPSKAILFILYAGYLGVAIWGCFQVDIGLKFQNLAAESSYVVAFHNPEEAYFKDYGPKIDIVMTEPLEYWKIDVQQAVLDKLKAFDQSQYFYDTSETAEVWLRDYLRFLNETGNAAAATNKTAFLQILVDQFLPQFGRQYSESIKFADFYANITASRFFVIPNDVKTKEREKDMMIEARSIVEKGPVKMVAFANEFIFAEQVVSILPSTLQTVGIAAAAMFVVSFLFIPHCVATVFVTFALVSIDVGLVGYMALWGVQLDIVSMTSIIICIGFSVDFSAHITYAYVSSQAIAPVEKLAEAFRAVGMPILQSALSTILGMIVLAFFPAYLFKAFFKTIFLVMAFGAAHGLVILPTLLTVLPDCSPAQSETKIADQQRQTNTNGRPSNSLSTHSLSPSKMGNRPQPASDVVKRTTSLPSLQPKLGKENPYFTPEMRTWIKWVKSDQKTGIDNPVMNGRDTIIEVTEL</sequence>
<feature type="transmembrane region" description="Helical" evidence="11">
    <location>
        <begin position="361"/>
        <end position="383"/>
    </location>
</feature>
<feature type="transmembrane region" description="Helical" evidence="11">
    <location>
        <begin position="389"/>
        <end position="414"/>
    </location>
</feature>
<feature type="transmembrane region" description="Helical" evidence="11">
    <location>
        <begin position="720"/>
        <end position="740"/>
    </location>
</feature>
<keyword evidence="13" id="KW-1185">Reference proteome</keyword>
<dbReference type="PANTHER" id="PTHR10796">
    <property type="entry name" value="PATCHED-RELATED"/>
    <property type="match status" value="1"/>
</dbReference>
<evidence type="ECO:0000256" key="3">
    <source>
        <dbReference type="ARBA" id="ARBA00022692"/>
    </source>
</evidence>
<dbReference type="InterPro" id="IPR051697">
    <property type="entry name" value="Patched_domain-protein"/>
</dbReference>
<keyword evidence="2" id="KW-1003">Cell membrane</keyword>
<evidence type="ECO:0000256" key="1">
    <source>
        <dbReference type="ARBA" id="ARBA00005585"/>
    </source>
</evidence>
<dbReference type="KEGG" id="bbel:109486258"/>
<dbReference type="FunFam" id="1.20.1640.10:FF:000013">
    <property type="entry name" value="PaTched Related family"/>
    <property type="match status" value="1"/>
</dbReference>
<dbReference type="RefSeq" id="XP_019645566.1">
    <property type="nucleotide sequence ID" value="XM_019790007.1"/>
</dbReference>
<evidence type="ECO:0000259" key="12">
    <source>
        <dbReference type="PROSITE" id="PS50156"/>
    </source>
</evidence>
<evidence type="ECO:0000256" key="4">
    <source>
        <dbReference type="ARBA" id="ARBA00022989"/>
    </source>
</evidence>
<keyword evidence="3 11" id="KW-0812">Transmembrane</keyword>
<feature type="region of interest" description="Disordered" evidence="10">
    <location>
        <begin position="852"/>
        <end position="909"/>
    </location>
</feature>
<dbReference type="InterPro" id="IPR000731">
    <property type="entry name" value="SSD"/>
</dbReference>
<feature type="transmembrane region" description="Helical" evidence="11">
    <location>
        <begin position="21"/>
        <end position="45"/>
    </location>
</feature>
<name>A0A6P5AUA7_BRABE</name>
<dbReference type="GO" id="GO:0097225">
    <property type="term" value="C:sperm midpiece"/>
    <property type="evidence" value="ECO:0007669"/>
    <property type="project" value="UniProtKB-ARBA"/>
</dbReference>
<comment type="subcellular location">
    <subcellularLocation>
        <location evidence="8">Cell projection</location>
        <location evidence="8">Cilium</location>
        <location evidence="8">Flagellum membrane</location>
        <topology evidence="8">Multi-pass membrane protein</topology>
    </subcellularLocation>
</comment>
<dbReference type="Pfam" id="PF02460">
    <property type="entry name" value="Patched"/>
    <property type="match status" value="1"/>
</dbReference>
<keyword evidence="4 11" id="KW-1133">Transmembrane helix</keyword>
<proteinExistence type="inferred from homology"/>
<evidence type="ECO:0000256" key="11">
    <source>
        <dbReference type="SAM" id="Phobius"/>
    </source>
</evidence>
<feature type="compositionally biased region" description="Polar residues" evidence="10">
    <location>
        <begin position="852"/>
        <end position="868"/>
    </location>
</feature>
<dbReference type="OrthoDB" id="6510177at2759"/>
<dbReference type="InterPro" id="IPR003392">
    <property type="entry name" value="PTHD_SSD"/>
</dbReference>
<feature type="transmembrane region" description="Helical" evidence="11">
    <location>
        <begin position="821"/>
        <end position="844"/>
    </location>
</feature>
<feature type="compositionally biased region" description="Low complexity" evidence="10">
    <location>
        <begin position="869"/>
        <end position="881"/>
    </location>
</feature>
<feature type="transmembrane region" description="Helical" evidence="11">
    <location>
        <begin position="287"/>
        <end position="311"/>
    </location>
</feature>
<feature type="transmembrane region" description="Helical" evidence="11">
    <location>
        <begin position="792"/>
        <end position="815"/>
    </location>
</feature>
<organism evidence="13 14">
    <name type="scientific">Branchiostoma belcheri</name>
    <name type="common">Amphioxus</name>
    <dbReference type="NCBI Taxonomy" id="7741"/>
    <lineage>
        <taxon>Eukaryota</taxon>
        <taxon>Metazoa</taxon>
        <taxon>Chordata</taxon>
        <taxon>Cephalochordata</taxon>
        <taxon>Leptocardii</taxon>
        <taxon>Amphioxiformes</taxon>
        <taxon>Branchiostomatidae</taxon>
        <taxon>Branchiostoma</taxon>
    </lineage>
</organism>
<comment type="function">
    <text evidence="7">May play a role in sperm development or sperm function. However, does not appear to have an essential role in spermatogenesis or male fertility.</text>
</comment>
<evidence type="ECO:0000313" key="14">
    <source>
        <dbReference type="RefSeq" id="XP_019645566.1"/>
    </source>
</evidence>
<keyword evidence="6" id="KW-0325">Glycoprotein</keyword>
<protein>
    <recommendedName>
        <fullName evidence="9">Patched domain-containing protein 3</fullName>
    </recommendedName>
</protein>